<dbReference type="Proteomes" id="UP001634394">
    <property type="component" value="Unassembled WGS sequence"/>
</dbReference>
<organism evidence="2 3">
    <name type="scientific">Sinanodonta woodiana</name>
    <name type="common">Chinese pond mussel</name>
    <name type="synonym">Anodonta woodiana</name>
    <dbReference type="NCBI Taxonomy" id="1069815"/>
    <lineage>
        <taxon>Eukaryota</taxon>
        <taxon>Metazoa</taxon>
        <taxon>Spiralia</taxon>
        <taxon>Lophotrochozoa</taxon>
        <taxon>Mollusca</taxon>
        <taxon>Bivalvia</taxon>
        <taxon>Autobranchia</taxon>
        <taxon>Heteroconchia</taxon>
        <taxon>Palaeoheterodonta</taxon>
        <taxon>Unionida</taxon>
        <taxon>Unionoidea</taxon>
        <taxon>Unionidae</taxon>
        <taxon>Unioninae</taxon>
        <taxon>Sinanodonta</taxon>
    </lineage>
</organism>
<dbReference type="AlphaFoldDB" id="A0ABD3WXQ5"/>
<reference evidence="2 3" key="1">
    <citation type="submission" date="2024-11" db="EMBL/GenBank/DDBJ databases">
        <title>Chromosome-level genome assembly of the freshwater bivalve Anodonta woodiana.</title>
        <authorList>
            <person name="Chen X."/>
        </authorList>
    </citation>
    <scope>NUCLEOTIDE SEQUENCE [LARGE SCALE GENOMIC DNA]</scope>
    <source>
        <strain evidence="2">MN2024</strain>
        <tissue evidence="2">Gills</tissue>
    </source>
</reference>
<protein>
    <submittedName>
        <fullName evidence="2">Uncharacterized protein</fullName>
    </submittedName>
</protein>
<evidence type="ECO:0000313" key="3">
    <source>
        <dbReference type="Proteomes" id="UP001634394"/>
    </source>
</evidence>
<keyword evidence="3" id="KW-1185">Reference proteome</keyword>
<name>A0ABD3WXQ5_SINWO</name>
<feature type="compositionally biased region" description="Basic and acidic residues" evidence="1">
    <location>
        <begin position="1"/>
        <end position="18"/>
    </location>
</feature>
<accession>A0ABD3WXQ5</accession>
<comment type="caution">
    <text evidence="2">The sequence shown here is derived from an EMBL/GenBank/DDBJ whole genome shotgun (WGS) entry which is preliminary data.</text>
</comment>
<sequence length="83" mass="9292">MNCKKDSEVSSSSEEKEQQQTFIQPKKTVRTPQKKKTKLITKLCHELGLSKILNDDKNAVKFTNAVTYTGDRSLKSHGGHNGT</sequence>
<feature type="region of interest" description="Disordered" evidence="1">
    <location>
        <begin position="1"/>
        <end position="30"/>
    </location>
</feature>
<proteinExistence type="predicted"/>
<evidence type="ECO:0000256" key="1">
    <source>
        <dbReference type="SAM" id="MobiDB-lite"/>
    </source>
</evidence>
<dbReference type="EMBL" id="JBJQND010000005">
    <property type="protein sequence ID" value="KAL3877537.1"/>
    <property type="molecule type" value="Genomic_DNA"/>
</dbReference>
<gene>
    <name evidence="2" type="ORF">ACJMK2_035234</name>
</gene>
<evidence type="ECO:0000313" key="2">
    <source>
        <dbReference type="EMBL" id="KAL3877537.1"/>
    </source>
</evidence>